<dbReference type="PROSITE" id="PS50835">
    <property type="entry name" value="IG_LIKE"/>
    <property type="match status" value="5"/>
</dbReference>
<evidence type="ECO:0000256" key="4">
    <source>
        <dbReference type="ARBA" id="ARBA00023180"/>
    </source>
</evidence>
<dbReference type="Bgee" id="FBgn0051774">
    <property type="expression patterns" value="Expressed in photoreceptor cell R7 (Drosophila) in insect head and 127 other cell types or tissues"/>
</dbReference>
<feature type="compositionally biased region" description="Low complexity" evidence="6">
    <location>
        <begin position="1099"/>
        <end position="1110"/>
    </location>
</feature>
<dbReference type="SMART" id="SM00060">
    <property type="entry name" value="FN3"/>
    <property type="match status" value="1"/>
</dbReference>
<dbReference type="OrthoDB" id="5857426at2759"/>
<dbReference type="PANTHER" id="PTHR11640:SF134">
    <property type="entry name" value="ECHINOID, ISOFORM A-RELATED"/>
    <property type="match status" value="1"/>
</dbReference>
<dbReference type="Pfam" id="PF08205">
    <property type="entry name" value="C2-set_2"/>
    <property type="match status" value="1"/>
</dbReference>
<evidence type="ECO:0000259" key="8">
    <source>
        <dbReference type="PROSITE" id="PS50835"/>
    </source>
</evidence>
<dbReference type="ExpressionAtlas" id="G4LU27">
    <property type="expression patterns" value="baseline and differential"/>
</dbReference>
<dbReference type="FunFam" id="2.60.40.10:FF:001557">
    <property type="entry name" value="Echinoid, isoform C"/>
    <property type="match status" value="1"/>
</dbReference>
<dbReference type="GO" id="GO:0016020">
    <property type="term" value="C:membrane"/>
    <property type="evidence" value="ECO:0007669"/>
    <property type="project" value="UniProtKB-SubCell"/>
</dbReference>
<dbReference type="CDD" id="cd00063">
    <property type="entry name" value="FN3"/>
    <property type="match status" value="1"/>
</dbReference>
<feature type="compositionally biased region" description="Low complexity" evidence="6">
    <location>
        <begin position="829"/>
        <end position="840"/>
    </location>
</feature>
<accession>G4LU27</accession>
<evidence type="ECO:0000256" key="6">
    <source>
        <dbReference type="SAM" id="MobiDB-lite"/>
    </source>
</evidence>
<keyword evidence="7" id="KW-1133">Transmembrane helix</keyword>
<feature type="domain" description="Ig-like" evidence="8">
    <location>
        <begin position="110"/>
        <end position="190"/>
    </location>
</feature>
<proteinExistence type="evidence at transcript level"/>
<name>G4LU27_DROME</name>
<feature type="domain" description="Ig-like" evidence="8">
    <location>
        <begin position="299"/>
        <end position="409"/>
    </location>
</feature>
<sequence>MRRLESCHARGSYAGDQRHAECQLLSPSGGRTPESFKSRTGSCGETGLQRDAKPMVSNVRWSRNGQYVSATPTHTIYRVNRHHAGKYTCSADNGLGKTGEKDIVLDVLYPPIVFIESKTHEAEEGETVLIRCNVTANPSPINVEWLKEGAPDFRYTGELLTLGSVRAEHAGNYICRSVNIMQPFSSKRVEGVGNSTVALLVRHRPGQAYITPNKPVVHVGNGVTLTCSANPPGWPVPQYRWFRDMDGDIGNTQKILAQGPQYSIPKAHLGSEGKYHCHAVNELGIGKIATIILEVHQPPQFLAKLQQHMTRRVGDVDYAVTCSAKGKPTPQIRWIKDGTEILPTRKMFDIRTTPTDAGGGVVAVQSILRFRGKARPNGNQLLPNDRGLYTCLYENDVNSANSSMHLRIEHEPIVIHQYNKVAYDLRESAEVVCRVQAYPKPEFQWQYGNNPSPLTMSSDGHYEISTRMENNDVYTSILRIAHLQHSDYGEYICRAVNPLDSIRAPIRLQPKGSPEKPTNLKILEVGHNYAVLNWTPGFNGGFMSTKYLVSYRRVATPREQTLSDCSGNGYIPSYQISSSSSNSNHEWIEFNCFKENPCKLAPLDQHQSYMFKVYALNSKGTSGYSNEILATTKVSKIPPPLHVSYDPNSHVLGINVAATCLSLIAVVESLVTRDATVPMWEIVETLTLLPSGSETTFKEAIINHVSRPAHYTTATTSGRSLGVGGGSHLGEDRTMALAETAGPGPVVRVKLCLRSNHEHCGAYANAEIGKSYMPHKSSMTTSALVAIIIASLSFVVFLGLLYAFCHCRRKHAAKKESSSVGGGVGGGNANATANPGSTGAKEYDLDLDASRRPSLSQDPQQSQQQPPPPPPYYPTGTLDSKDIGNGNGGMELTLTALHDPDEQLNMQQQQHHSNHGQYQQPKAILGIYGGVAGSGGNNSGGQHPHSNGYGYHVTSAIGVDSDSYQVLPSVANSAAGSHGHGSGHGHGLGAGEWSSSNSNENNYSNARDLSQEALWRLQMATAQSQQIYVERPPSAFSGLVDYSGYSPHIPTVTSSLSQQSFSPTQQLAPHEMLQAAQRYGTLRKSGKQPPLPPQRKDMQQQAKPPQQMADIIQDLAN</sequence>
<dbReference type="SUPFAM" id="SSF48726">
    <property type="entry name" value="Immunoglobulin"/>
    <property type="match status" value="5"/>
</dbReference>
<gene>
    <name evidence="10" type="primary">fred-RA</name>
</gene>
<reference evidence="10" key="1">
    <citation type="submission" date="2011-10" db="EMBL/GenBank/DDBJ databases">
        <authorList>
            <person name="Carlson J."/>
            <person name="Booth B."/>
            <person name="Frise E."/>
            <person name="Sandler J."/>
            <person name="Wan K."/>
            <person name="Yu C."/>
            <person name="Celniker S."/>
        </authorList>
    </citation>
    <scope>NUCLEOTIDE SEQUENCE</scope>
</reference>
<dbReference type="SUPFAM" id="SSF49265">
    <property type="entry name" value="Fibronectin type III"/>
    <property type="match status" value="1"/>
</dbReference>
<feature type="region of interest" description="Disordered" evidence="6">
    <location>
        <begin position="1079"/>
        <end position="1117"/>
    </location>
</feature>
<dbReference type="PANTHER" id="PTHR11640">
    <property type="entry name" value="NEPHRIN"/>
    <property type="match status" value="1"/>
</dbReference>
<feature type="compositionally biased region" description="Low complexity" evidence="6">
    <location>
        <begin position="853"/>
        <end position="864"/>
    </location>
</feature>
<feature type="compositionally biased region" description="Gly residues" evidence="6">
    <location>
        <begin position="978"/>
        <end position="990"/>
    </location>
</feature>
<organism evidence="10">
    <name type="scientific">Drosophila melanogaster</name>
    <name type="common">Fruit fly</name>
    <dbReference type="NCBI Taxonomy" id="7227"/>
    <lineage>
        <taxon>Eukaryota</taxon>
        <taxon>Metazoa</taxon>
        <taxon>Ecdysozoa</taxon>
        <taxon>Arthropoda</taxon>
        <taxon>Hexapoda</taxon>
        <taxon>Insecta</taxon>
        <taxon>Pterygota</taxon>
        <taxon>Neoptera</taxon>
        <taxon>Endopterygota</taxon>
        <taxon>Diptera</taxon>
        <taxon>Brachycera</taxon>
        <taxon>Muscomorpha</taxon>
        <taxon>Ephydroidea</taxon>
        <taxon>Drosophilidae</taxon>
        <taxon>Drosophila</taxon>
        <taxon>Sophophora</taxon>
    </lineage>
</organism>
<dbReference type="PROSITE" id="PS50853">
    <property type="entry name" value="FN3"/>
    <property type="match status" value="1"/>
</dbReference>
<evidence type="ECO:0000313" key="10">
    <source>
        <dbReference type="EMBL" id="AEQ05559.1"/>
    </source>
</evidence>
<dbReference type="AlphaFoldDB" id="G4LU27"/>
<comment type="subcellular location">
    <subcellularLocation>
        <location evidence="1">Membrane</location>
        <topology evidence="1">Single-pass type I membrane protein</topology>
    </subcellularLocation>
</comment>
<dbReference type="VEuPathDB" id="VectorBase:FBgn0051774"/>
<dbReference type="SMART" id="SM00408">
    <property type="entry name" value="IGc2"/>
    <property type="match status" value="4"/>
</dbReference>
<dbReference type="InterPro" id="IPR003598">
    <property type="entry name" value="Ig_sub2"/>
</dbReference>
<keyword evidence="5" id="KW-0393">Immunoglobulin domain</keyword>
<feature type="transmembrane region" description="Helical" evidence="7">
    <location>
        <begin position="783"/>
        <end position="805"/>
    </location>
</feature>
<dbReference type="InterPro" id="IPR007110">
    <property type="entry name" value="Ig-like_dom"/>
</dbReference>
<dbReference type="EMBL" id="BT132657">
    <property type="protein sequence ID" value="AEQ05559.1"/>
    <property type="molecule type" value="mRNA"/>
</dbReference>
<evidence type="ECO:0000256" key="1">
    <source>
        <dbReference type="ARBA" id="ARBA00004479"/>
    </source>
</evidence>
<keyword evidence="2 7" id="KW-0472">Membrane</keyword>
<dbReference type="InterPro" id="IPR051275">
    <property type="entry name" value="Cell_adhesion_signaling"/>
</dbReference>
<dbReference type="SMART" id="SM00409">
    <property type="entry name" value="IG"/>
    <property type="match status" value="5"/>
</dbReference>
<dbReference type="Pfam" id="PF13927">
    <property type="entry name" value="Ig_3"/>
    <property type="match status" value="2"/>
</dbReference>
<feature type="region of interest" description="Disordered" evidence="6">
    <location>
        <begin position="25"/>
        <end position="45"/>
    </location>
</feature>
<feature type="domain" description="Ig-like" evidence="8">
    <location>
        <begin position="412"/>
        <end position="509"/>
    </location>
</feature>
<keyword evidence="4" id="KW-0325">Glycoprotein</keyword>
<protein>
    <submittedName>
        <fullName evidence="10">MIP03758p1</fullName>
    </submittedName>
</protein>
<dbReference type="FunFam" id="2.60.40.10:FF:001437">
    <property type="entry name" value="Echinoid, isoform C"/>
    <property type="match status" value="1"/>
</dbReference>
<dbReference type="CDD" id="cd00096">
    <property type="entry name" value="Ig"/>
    <property type="match status" value="1"/>
</dbReference>
<feature type="domain" description="Ig-like" evidence="8">
    <location>
        <begin position="205"/>
        <end position="281"/>
    </location>
</feature>
<feature type="compositionally biased region" description="Basic and acidic residues" evidence="6">
    <location>
        <begin position="841"/>
        <end position="851"/>
    </location>
</feature>
<evidence type="ECO:0000256" key="7">
    <source>
        <dbReference type="SAM" id="Phobius"/>
    </source>
</evidence>
<evidence type="ECO:0000256" key="2">
    <source>
        <dbReference type="ARBA" id="ARBA00023136"/>
    </source>
</evidence>
<evidence type="ECO:0000259" key="9">
    <source>
        <dbReference type="PROSITE" id="PS50853"/>
    </source>
</evidence>
<dbReference type="Pfam" id="PF00041">
    <property type="entry name" value="fn3"/>
    <property type="match status" value="1"/>
</dbReference>
<dbReference type="InterPro" id="IPR003599">
    <property type="entry name" value="Ig_sub"/>
</dbReference>
<feature type="region of interest" description="Disordered" evidence="6">
    <location>
        <begin position="815"/>
        <end position="893"/>
    </location>
</feature>
<feature type="compositionally biased region" description="Low complexity" evidence="6">
    <location>
        <begin position="994"/>
        <end position="1004"/>
    </location>
</feature>
<dbReference type="FunFam" id="2.60.40.10:FF:001714">
    <property type="entry name" value="Echinoid, isoform C"/>
    <property type="match status" value="1"/>
</dbReference>
<dbReference type="FunFam" id="2.60.40.10:FF:001545">
    <property type="entry name" value="Echinoid, isoform C"/>
    <property type="match status" value="1"/>
</dbReference>
<feature type="region of interest" description="Disordered" evidence="6">
    <location>
        <begin position="973"/>
        <end position="1004"/>
    </location>
</feature>
<dbReference type="InterPro" id="IPR013162">
    <property type="entry name" value="CD80_C2-set"/>
</dbReference>
<evidence type="ECO:0000256" key="5">
    <source>
        <dbReference type="ARBA" id="ARBA00023319"/>
    </source>
</evidence>
<evidence type="ECO:0000256" key="3">
    <source>
        <dbReference type="ARBA" id="ARBA00023157"/>
    </source>
</evidence>
<keyword evidence="7" id="KW-0812">Transmembrane</keyword>
<dbReference type="InterPro" id="IPR003961">
    <property type="entry name" value="FN3_dom"/>
</dbReference>
<keyword evidence="3" id="KW-1015">Disulfide bond</keyword>
<feature type="domain" description="Fibronectin type-III" evidence="9">
    <location>
        <begin position="516"/>
        <end position="635"/>
    </location>
</feature>
<dbReference type="InterPro" id="IPR036116">
    <property type="entry name" value="FN3_sf"/>
</dbReference>
<dbReference type="InterPro" id="IPR036179">
    <property type="entry name" value="Ig-like_dom_sf"/>
</dbReference>
<dbReference type="Pfam" id="PF13895">
    <property type="entry name" value="Ig_2"/>
    <property type="match status" value="1"/>
</dbReference>
<dbReference type="Gene3D" id="2.60.40.10">
    <property type="entry name" value="Immunoglobulins"/>
    <property type="match status" value="6"/>
</dbReference>
<feature type="domain" description="Ig-like" evidence="8">
    <location>
        <begin position="42"/>
        <end position="104"/>
    </location>
</feature>
<dbReference type="InterPro" id="IPR013783">
    <property type="entry name" value="Ig-like_fold"/>
</dbReference>